<feature type="domain" description="DUF7730" evidence="1">
    <location>
        <begin position="34"/>
        <end position="176"/>
    </location>
</feature>
<reference evidence="2" key="2">
    <citation type="submission" date="2023-05" db="EMBL/GenBank/DDBJ databases">
        <authorList>
            <consortium name="Lawrence Berkeley National Laboratory"/>
            <person name="Steindorff A."/>
            <person name="Hensen N."/>
            <person name="Bonometti L."/>
            <person name="Westerberg I."/>
            <person name="Brannstrom I.O."/>
            <person name="Guillou S."/>
            <person name="Cros-Aarteil S."/>
            <person name="Calhoun S."/>
            <person name="Haridas S."/>
            <person name="Kuo A."/>
            <person name="Mondo S."/>
            <person name="Pangilinan J."/>
            <person name="Riley R."/>
            <person name="Labutti K."/>
            <person name="Andreopoulos B."/>
            <person name="Lipzen A."/>
            <person name="Chen C."/>
            <person name="Yanf M."/>
            <person name="Daum C."/>
            <person name="Ng V."/>
            <person name="Clum A."/>
            <person name="Ohm R."/>
            <person name="Martin F."/>
            <person name="Silar P."/>
            <person name="Natvig D."/>
            <person name="Lalanne C."/>
            <person name="Gautier V."/>
            <person name="Ament-Velasquez S.L."/>
            <person name="Kruys A."/>
            <person name="Hutchinson M.I."/>
            <person name="Powell A.J."/>
            <person name="Barry K."/>
            <person name="Miller A.N."/>
            <person name="Grigoriev I.V."/>
            <person name="Debuchy R."/>
            <person name="Gladieux P."/>
            <person name="Thoren M.H."/>
            <person name="Johannesson H."/>
        </authorList>
    </citation>
    <scope>NUCLEOTIDE SEQUENCE</scope>
    <source>
        <strain evidence="2">PSN309</strain>
    </source>
</reference>
<dbReference type="Proteomes" id="UP001302126">
    <property type="component" value="Unassembled WGS sequence"/>
</dbReference>
<dbReference type="AlphaFoldDB" id="A0AAN6WR09"/>
<gene>
    <name evidence="2" type="ORF">QBC35DRAFT_390883</name>
</gene>
<dbReference type="PANTHER" id="PTHR38790:SF4">
    <property type="entry name" value="2EXR DOMAIN-CONTAINING PROTEIN"/>
    <property type="match status" value="1"/>
</dbReference>
<name>A0AAN6WR09_9PEZI</name>
<protein>
    <recommendedName>
        <fullName evidence="1">DUF7730 domain-containing protein</fullName>
    </recommendedName>
</protein>
<proteinExistence type="predicted"/>
<dbReference type="EMBL" id="MU864473">
    <property type="protein sequence ID" value="KAK4184817.1"/>
    <property type="molecule type" value="Genomic_DNA"/>
</dbReference>
<reference evidence="2" key="1">
    <citation type="journal article" date="2023" name="Mol. Phylogenet. Evol.">
        <title>Genome-scale phylogeny and comparative genomics of the fungal order Sordariales.</title>
        <authorList>
            <person name="Hensen N."/>
            <person name="Bonometti L."/>
            <person name="Westerberg I."/>
            <person name="Brannstrom I.O."/>
            <person name="Guillou S."/>
            <person name="Cros-Aarteil S."/>
            <person name="Calhoun S."/>
            <person name="Haridas S."/>
            <person name="Kuo A."/>
            <person name="Mondo S."/>
            <person name="Pangilinan J."/>
            <person name="Riley R."/>
            <person name="LaButti K."/>
            <person name="Andreopoulos B."/>
            <person name="Lipzen A."/>
            <person name="Chen C."/>
            <person name="Yan M."/>
            <person name="Daum C."/>
            <person name="Ng V."/>
            <person name="Clum A."/>
            <person name="Steindorff A."/>
            <person name="Ohm R.A."/>
            <person name="Martin F."/>
            <person name="Silar P."/>
            <person name="Natvig D.O."/>
            <person name="Lalanne C."/>
            <person name="Gautier V."/>
            <person name="Ament-Velasquez S.L."/>
            <person name="Kruys A."/>
            <person name="Hutchinson M.I."/>
            <person name="Powell A.J."/>
            <person name="Barry K."/>
            <person name="Miller A.N."/>
            <person name="Grigoriev I.V."/>
            <person name="Debuchy R."/>
            <person name="Gladieux P."/>
            <person name="Hiltunen Thoren M."/>
            <person name="Johannesson H."/>
        </authorList>
    </citation>
    <scope>NUCLEOTIDE SEQUENCE</scope>
    <source>
        <strain evidence="2">PSN309</strain>
    </source>
</reference>
<evidence type="ECO:0000313" key="2">
    <source>
        <dbReference type="EMBL" id="KAK4184817.1"/>
    </source>
</evidence>
<accession>A0AAN6WR09</accession>
<dbReference type="Pfam" id="PF24864">
    <property type="entry name" value="DUF7730"/>
    <property type="match status" value="1"/>
</dbReference>
<dbReference type="PANTHER" id="PTHR38790">
    <property type="entry name" value="2EXR DOMAIN-CONTAINING PROTEIN-RELATED"/>
    <property type="match status" value="1"/>
</dbReference>
<comment type="caution">
    <text evidence="2">The sequence shown here is derived from an EMBL/GenBank/DDBJ whole genome shotgun (WGS) entry which is preliminary data.</text>
</comment>
<keyword evidence="3" id="KW-1185">Reference proteome</keyword>
<sequence length="232" mass="27309">MTLLNKQRQRQIRLKLHKTFPAEGSTEAELWEYNQQASPLLKLPPELRNRIYELVLHVGQVNVCYKRWEHKKRLRAKGLPCNNNKNDNDKKIDNNEGGFYCRLLPERQNPWETNGLKHRPQRGMTLLSGVCRQLYHETALLPYSLNAWSFESAHVMDRFVMKEKRLPIPHRRAIHLLYSQTVLTTALEKYFGGLKVVLVAGNIRMTKHIIDADPEHAGRRIITWEVSNPWWK</sequence>
<evidence type="ECO:0000259" key="1">
    <source>
        <dbReference type="Pfam" id="PF24864"/>
    </source>
</evidence>
<dbReference type="InterPro" id="IPR056632">
    <property type="entry name" value="DUF7730"/>
</dbReference>
<organism evidence="2 3">
    <name type="scientific">Podospora australis</name>
    <dbReference type="NCBI Taxonomy" id="1536484"/>
    <lineage>
        <taxon>Eukaryota</taxon>
        <taxon>Fungi</taxon>
        <taxon>Dikarya</taxon>
        <taxon>Ascomycota</taxon>
        <taxon>Pezizomycotina</taxon>
        <taxon>Sordariomycetes</taxon>
        <taxon>Sordariomycetidae</taxon>
        <taxon>Sordariales</taxon>
        <taxon>Podosporaceae</taxon>
        <taxon>Podospora</taxon>
    </lineage>
</organism>
<evidence type="ECO:0000313" key="3">
    <source>
        <dbReference type="Proteomes" id="UP001302126"/>
    </source>
</evidence>